<keyword evidence="6" id="KW-0067">ATP-binding</keyword>
<dbReference type="InterPro" id="IPR027417">
    <property type="entry name" value="P-loop_NTPase"/>
</dbReference>
<keyword evidence="4" id="KW-0547">Nucleotide-binding</keyword>
<keyword evidence="5 10" id="KW-0418">Kinase</keyword>
<feature type="domain" description="AAA" evidence="9">
    <location>
        <begin position="63"/>
        <end position="195"/>
    </location>
</feature>
<dbReference type="Gene3D" id="3.40.50.300">
    <property type="entry name" value="P-loop containing nucleotide triphosphate hydrolases"/>
    <property type="match status" value="1"/>
</dbReference>
<dbReference type="PANTHER" id="PTHR32309:SF13">
    <property type="entry name" value="FERRIC ENTEROBACTIN TRANSPORT PROTEIN FEPE"/>
    <property type="match status" value="1"/>
</dbReference>
<evidence type="ECO:0000256" key="6">
    <source>
        <dbReference type="ARBA" id="ARBA00022840"/>
    </source>
</evidence>
<dbReference type="InterPro" id="IPR025669">
    <property type="entry name" value="AAA_dom"/>
</dbReference>
<evidence type="ECO:0000313" key="11">
    <source>
        <dbReference type="Proteomes" id="UP000565468"/>
    </source>
</evidence>
<gene>
    <name evidence="10" type="ORF">HII30_12680</name>
</gene>
<evidence type="ECO:0000313" key="10">
    <source>
        <dbReference type="EMBL" id="NMO96628.1"/>
    </source>
</evidence>
<dbReference type="CDD" id="cd05387">
    <property type="entry name" value="BY-kinase"/>
    <property type="match status" value="1"/>
</dbReference>
<proteinExistence type="inferred from homology"/>
<sequence>MIYLCQREGGVTVSRTRNEKRHLVTLMNSHSPVSEAYRALRTHIEYSVVDNPAQIIMITSAGREEGKSTVAGNLAVVYAQNERRVLLIDAVLRKPAVHRMFQVSSPAGLSSLLSHQIDLEDAVQETGIPHLYVMTSGPIPPNPAELLGSEKMKELLEQLRTQFDIILIDTPPLLAVTDAQLLASQSDGVLLVMHAGKVRKEIAVKAKENLQRVNARLLGVVLNKVKRKTSEKYYYYYGN</sequence>
<dbReference type="GO" id="GO:0005524">
    <property type="term" value="F:ATP binding"/>
    <property type="evidence" value="ECO:0007669"/>
    <property type="project" value="UniProtKB-KW"/>
</dbReference>
<comment type="catalytic activity">
    <reaction evidence="8">
        <text>L-tyrosyl-[protein] + ATP = O-phospho-L-tyrosyl-[protein] + ADP + H(+)</text>
        <dbReference type="Rhea" id="RHEA:10596"/>
        <dbReference type="Rhea" id="RHEA-COMP:10136"/>
        <dbReference type="Rhea" id="RHEA-COMP:20101"/>
        <dbReference type="ChEBI" id="CHEBI:15378"/>
        <dbReference type="ChEBI" id="CHEBI:30616"/>
        <dbReference type="ChEBI" id="CHEBI:46858"/>
        <dbReference type="ChEBI" id="CHEBI:61978"/>
        <dbReference type="ChEBI" id="CHEBI:456216"/>
        <dbReference type="EC" id="2.7.10.2"/>
    </reaction>
</comment>
<dbReference type="EMBL" id="JABBPN010000011">
    <property type="protein sequence ID" value="NMO96628.1"/>
    <property type="molecule type" value="Genomic_DNA"/>
</dbReference>
<dbReference type="InterPro" id="IPR005702">
    <property type="entry name" value="Wzc-like_C"/>
</dbReference>
<reference evidence="10 11" key="1">
    <citation type="submission" date="2020-04" db="EMBL/GenBank/DDBJ databases">
        <title>Paenibacillus algicola sp. nov., a novel marine bacterium producing alginate lyase.</title>
        <authorList>
            <person name="Huang H."/>
        </authorList>
    </citation>
    <scope>NUCLEOTIDE SEQUENCE [LARGE SCALE GENOMIC DNA]</scope>
    <source>
        <strain evidence="10 11">L7-75</strain>
    </source>
</reference>
<dbReference type="GO" id="GO:0042802">
    <property type="term" value="F:identical protein binding"/>
    <property type="evidence" value="ECO:0007669"/>
    <property type="project" value="UniProtKB-ARBA"/>
</dbReference>
<evidence type="ECO:0000256" key="1">
    <source>
        <dbReference type="ARBA" id="ARBA00007316"/>
    </source>
</evidence>
<dbReference type="FunFam" id="3.40.50.300:FF:000527">
    <property type="entry name" value="Tyrosine-protein kinase etk"/>
    <property type="match status" value="1"/>
</dbReference>
<evidence type="ECO:0000256" key="2">
    <source>
        <dbReference type="ARBA" id="ARBA00011903"/>
    </source>
</evidence>
<evidence type="ECO:0000256" key="5">
    <source>
        <dbReference type="ARBA" id="ARBA00022777"/>
    </source>
</evidence>
<dbReference type="AlphaFoldDB" id="A0A848M650"/>
<dbReference type="Proteomes" id="UP000565468">
    <property type="component" value="Unassembled WGS sequence"/>
</dbReference>
<evidence type="ECO:0000259" key="9">
    <source>
        <dbReference type="Pfam" id="PF13614"/>
    </source>
</evidence>
<evidence type="ECO:0000256" key="4">
    <source>
        <dbReference type="ARBA" id="ARBA00022741"/>
    </source>
</evidence>
<keyword evidence="11" id="KW-1185">Reference proteome</keyword>
<dbReference type="PANTHER" id="PTHR32309">
    <property type="entry name" value="TYROSINE-PROTEIN KINASE"/>
    <property type="match status" value="1"/>
</dbReference>
<keyword evidence="3" id="KW-0808">Transferase</keyword>
<evidence type="ECO:0000256" key="3">
    <source>
        <dbReference type="ARBA" id="ARBA00022679"/>
    </source>
</evidence>
<accession>A0A848M650</accession>
<dbReference type="Pfam" id="PF13614">
    <property type="entry name" value="AAA_31"/>
    <property type="match status" value="1"/>
</dbReference>
<comment type="similarity">
    <text evidence="1">Belongs to the CpsD/CapB family.</text>
</comment>
<dbReference type="GO" id="GO:0005886">
    <property type="term" value="C:plasma membrane"/>
    <property type="evidence" value="ECO:0007669"/>
    <property type="project" value="UniProtKB-ARBA"/>
</dbReference>
<comment type="caution">
    <text evidence="10">The sequence shown here is derived from an EMBL/GenBank/DDBJ whole genome shotgun (WGS) entry which is preliminary data.</text>
</comment>
<name>A0A848M650_PAELE</name>
<keyword evidence="7" id="KW-0829">Tyrosine-protein kinase</keyword>
<protein>
    <recommendedName>
        <fullName evidence="2">non-specific protein-tyrosine kinase</fullName>
        <ecNumber evidence="2">2.7.10.2</ecNumber>
    </recommendedName>
</protein>
<dbReference type="SUPFAM" id="SSF52540">
    <property type="entry name" value="P-loop containing nucleoside triphosphate hydrolases"/>
    <property type="match status" value="1"/>
</dbReference>
<evidence type="ECO:0000256" key="7">
    <source>
        <dbReference type="ARBA" id="ARBA00023137"/>
    </source>
</evidence>
<dbReference type="NCBIfam" id="TIGR01007">
    <property type="entry name" value="eps_fam"/>
    <property type="match status" value="1"/>
</dbReference>
<dbReference type="GO" id="GO:0004715">
    <property type="term" value="F:non-membrane spanning protein tyrosine kinase activity"/>
    <property type="evidence" value="ECO:0007669"/>
    <property type="project" value="UniProtKB-EC"/>
</dbReference>
<organism evidence="10 11">
    <name type="scientific">Paenibacillus lemnae</name>
    <dbReference type="NCBI Taxonomy" id="1330551"/>
    <lineage>
        <taxon>Bacteria</taxon>
        <taxon>Bacillati</taxon>
        <taxon>Bacillota</taxon>
        <taxon>Bacilli</taxon>
        <taxon>Bacillales</taxon>
        <taxon>Paenibacillaceae</taxon>
        <taxon>Paenibacillus</taxon>
    </lineage>
</organism>
<evidence type="ECO:0000256" key="8">
    <source>
        <dbReference type="ARBA" id="ARBA00051245"/>
    </source>
</evidence>
<dbReference type="InterPro" id="IPR050445">
    <property type="entry name" value="Bact_polysacc_biosynth/exp"/>
</dbReference>
<dbReference type="EC" id="2.7.10.2" evidence="2"/>